<keyword evidence="9" id="KW-1185">Reference proteome</keyword>
<dbReference type="Proteomes" id="UP000054053">
    <property type="component" value="Unassembled WGS sequence"/>
</dbReference>
<dbReference type="InterPro" id="IPR000754">
    <property type="entry name" value="Ribosomal_uS9"/>
</dbReference>
<dbReference type="InterPro" id="IPR014721">
    <property type="entry name" value="Ribsml_uS5_D2-typ_fold_subgr"/>
</dbReference>
<evidence type="ECO:0000313" key="7">
    <source>
        <dbReference type="EMBL" id="GAO17043.1"/>
    </source>
</evidence>
<evidence type="ECO:0000256" key="5">
    <source>
        <dbReference type="ARBA" id="ARBA00042623"/>
    </source>
</evidence>
<dbReference type="Proteomes" id="UP000027002">
    <property type="component" value="Chromosome 2"/>
</dbReference>
<accession>A0A1B5L0Z7</accession>
<sequence length="310" mass="34564">MASLSRGLCQLRCHRHLANPQWHHQVWRPAAISPCVRHLNTDARTVDASIANSLAPVETVQTPYQGIQHARTVPATPSYFSREPQFNDSYIRIANLLNRYQHLPTVSPGEAPQVPWMKLEEMRAQMGEPIKALHYAKVLRVAKRLNLIEPTLRPAAVKLALQEFTRDINPFSNLPRPVTVDKFGRAVGVGKRKASTARAFLVEGNGEVLVNGKPLNQAFGRVHDRESALWALTSTERLDKYNVWVLVEGGGTTGQAEAITLAVAKALLAHEPALKPALRKAGCITRDPRTVERKKHGHVKARKMPAWVKR</sequence>
<organism evidence="7 10">
    <name type="scientific">Ustilaginoidea virens</name>
    <name type="common">Rice false smut fungus</name>
    <name type="synonym">Villosiclava virens</name>
    <dbReference type="NCBI Taxonomy" id="1159556"/>
    <lineage>
        <taxon>Eukaryota</taxon>
        <taxon>Fungi</taxon>
        <taxon>Dikarya</taxon>
        <taxon>Ascomycota</taxon>
        <taxon>Pezizomycotina</taxon>
        <taxon>Sordariomycetes</taxon>
        <taxon>Hypocreomycetidae</taxon>
        <taxon>Hypocreales</taxon>
        <taxon>Clavicipitaceae</taxon>
        <taxon>Ustilaginoidea</taxon>
    </lineage>
</organism>
<dbReference type="Pfam" id="PF00380">
    <property type="entry name" value="Ribosomal_S9"/>
    <property type="match status" value="1"/>
</dbReference>
<evidence type="ECO:0000256" key="6">
    <source>
        <dbReference type="RuleBase" id="RU003815"/>
    </source>
</evidence>
<evidence type="ECO:0000313" key="10">
    <source>
        <dbReference type="Proteomes" id="UP000054053"/>
    </source>
</evidence>
<reference evidence="8" key="3">
    <citation type="submission" date="2020-03" db="EMBL/GenBank/DDBJ databases">
        <title>A mixture of massive structural variations and highly conserved coding sequences in Ustilaginoidea virens genome.</title>
        <authorList>
            <person name="Zhang K."/>
            <person name="Zhao Z."/>
            <person name="Zhang Z."/>
            <person name="Li Y."/>
            <person name="Hsiang T."/>
            <person name="Sun W."/>
        </authorList>
    </citation>
    <scope>NUCLEOTIDE SEQUENCE</scope>
    <source>
        <strain evidence="8">UV-8b</strain>
    </source>
</reference>
<gene>
    <name evidence="8" type="ORF">UV8b_03141</name>
    <name evidence="7" type="ORF">UVI_02021830</name>
</gene>
<dbReference type="PANTHER" id="PTHR21569">
    <property type="entry name" value="RIBOSOMAL PROTEIN S9"/>
    <property type="match status" value="1"/>
</dbReference>
<dbReference type="InterPro" id="IPR020574">
    <property type="entry name" value="Ribosomal_uS9_CS"/>
</dbReference>
<dbReference type="GO" id="GO:0003735">
    <property type="term" value="F:structural constituent of ribosome"/>
    <property type="evidence" value="ECO:0007669"/>
    <property type="project" value="InterPro"/>
</dbReference>
<dbReference type="PANTHER" id="PTHR21569:SF1">
    <property type="entry name" value="SMALL RIBOSOMAL SUBUNIT PROTEIN US9M"/>
    <property type="match status" value="1"/>
</dbReference>
<evidence type="ECO:0000313" key="8">
    <source>
        <dbReference type="EMBL" id="QUC18900.1"/>
    </source>
</evidence>
<evidence type="ECO:0000256" key="4">
    <source>
        <dbReference type="ARBA" id="ARBA00039318"/>
    </source>
</evidence>
<dbReference type="Gene3D" id="3.30.230.10">
    <property type="match status" value="1"/>
</dbReference>
<keyword evidence="2 6" id="KW-0689">Ribosomal protein</keyword>
<dbReference type="KEGG" id="uvi:66063919"/>
<dbReference type="InterPro" id="IPR023035">
    <property type="entry name" value="Ribosomal_uS9_bac/plastid"/>
</dbReference>
<dbReference type="SUPFAM" id="SSF54211">
    <property type="entry name" value="Ribosomal protein S5 domain 2-like"/>
    <property type="match status" value="1"/>
</dbReference>
<dbReference type="GO" id="GO:0003723">
    <property type="term" value="F:RNA binding"/>
    <property type="evidence" value="ECO:0007669"/>
    <property type="project" value="TreeGrafter"/>
</dbReference>
<evidence type="ECO:0000256" key="2">
    <source>
        <dbReference type="ARBA" id="ARBA00022980"/>
    </source>
</evidence>
<dbReference type="FunFam" id="3.30.230.10:FF:000001">
    <property type="entry name" value="30S ribosomal protein S9"/>
    <property type="match status" value="1"/>
</dbReference>
<evidence type="ECO:0000256" key="1">
    <source>
        <dbReference type="ARBA" id="ARBA00005251"/>
    </source>
</evidence>
<evidence type="ECO:0000313" key="9">
    <source>
        <dbReference type="Proteomes" id="UP000027002"/>
    </source>
</evidence>
<keyword evidence="3 6" id="KW-0687">Ribonucleoprotein</keyword>
<comment type="similarity">
    <text evidence="1 6">Belongs to the universal ribosomal protein uS9 family.</text>
</comment>
<proteinExistence type="inferred from homology"/>
<dbReference type="RefSeq" id="XP_042996573.1">
    <property type="nucleotide sequence ID" value="XM_043140639.1"/>
</dbReference>
<name>A0A1B5L0Z7_USTVR</name>
<dbReference type="PROSITE" id="PS00360">
    <property type="entry name" value="RIBOSOMAL_S9"/>
    <property type="match status" value="1"/>
</dbReference>
<dbReference type="EMBL" id="CP072754">
    <property type="protein sequence ID" value="QUC18900.1"/>
    <property type="molecule type" value="Genomic_DNA"/>
</dbReference>
<evidence type="ECO:0000256" key="3">
    <source>
        <dbReference type="ARBA" id="ARBA00023274"/>
    </source>
</evidence>
<protein>
    <recommendedName>
        <fullName evidence="4">Small ribosomal subunit protein uS9m</fullName>
    </recommendedName>
    <alternativeName>
        <fullName evidence="5">37S ribosomal protein S9, mitochondrial</fullName>
    </alternativeName>
</protein>
<dbReference type="AlphaFoldDB" id="A0A1B5L0Z7"/>
<reference evidence="10" key="2">
    <citation type="journal article" date="2016" name="Genome Announc.">
        <title>Genome sequence of Ustilaginoidea virens IPU010, a rice pathogenic fungus causing false smut.</title>
        <authorList>
            <person name="Kumagai T."/>
            <person name="Ishii T."/>
            <person name="Terai G."/>
            <person name="Umemura M."/>
            <person name="Machida M."/>
            <person name="Asai K."/>
        </authorList>
    </citation>
    <scope>NUCLEOTIDE SEQUENCE [LARGE SCALE GENOMIC DNA]</scope>
    <source>
        <strain evidence="10">IPU010</strain>
    </source>
</reference>
<dbReference type="NCBIfam" id="NF001099">
    <property type="entry name" value="PRK00132.1"/>
    <property type="match status" value="1"/>
</dbReference>
<dbReference type="GO" id="GO:0006412">
    <property type="term" value="P:translation"/>
    <property type="evidence" value="ECO:0007669"/>
    <property type="project" value="InterPro"/>
</dbReference>
<dbReference type="GO" id="GO:0005763">
    <property type="term" value="C:mitochondrial small ribosomal subunit"/>
    <property type="evidence" value="ECO:0007669"/>
    <property type="project" value="TreeGrafter"/>
</dbReference>
<reference evidence="7" key="1">
    <citation type="journal article" date="2016" name="Genome Announc.">
        <title>Genome Sequence of Ustilaginoidea virens IPU010, a Rice Pathogenic Fungus Causing False Smut.</title>
        <authorList>
            <person name="Kumagai T."/>
            <person name="Ishii T."/>
            <person name="Terai G."/>
            <person name="Umemura M."/>
            <person name="Machida M."/>
            <person name="Asai K."/>
        </authorList>
    </citation>
    <scope>NUCLEOTIDE SEQUENCE [LARGE SCALE GENOMIC DNA]</scope>
    <source>
        <strain evidence="7">IPU010</strain>
    </source>
</reference>
<dbReference type="InterPro" id="IPR020568">
    <property type="entry name" value="Ribosomal_Su5_D2-typ_SF"/>
</dbReference>
<dbReference type="EMBL" id="BBTG02000008">
    <property type="protein sequence ID" value="GAO17043.1"/>
    <property type="molecule type" value="Genomic_DNA"/>
</dbReference>
<dbReference type="GeneID" id="66063919"/>
<dbReference type="OrthoDB" id="10254627at2759"/>